<feature type="transmembrane region" description="Helical" evidence="10">
    <location>
        <begin position="365"/>
        <end position="386"/>
    </location>
</feature>
<proteinExistence type="predicted"/>
<comment type="subcellular location">
    <subcellularLocation>
        <location evidence="1">Cell membrane</location>
        <topology evidence="1">Multi-pass membrane protein</topology>
    </subcellularLocation>
</comment>
<feature type="transmembrane region" description="Helical" evidence="10">
    <location>
        <begin position="21"/>
        <end position="42"/>
    </location>
</feature>
<evidence type="ECO:0000256" key="9">
    <source>
        <dbReference type="ARBA" id="ARBA00031636"/>
    </source>
</evidence>
<evidence type="ECO:0000256" key="8">
    <source>
        <dbReference type="ARBA" id="ARBA00023136"/>
    </source>
</evidence>
<keyword evidence="7" id="KW-0406">Ion transport</keyword>
<dbReference type="GO" id="GO:0042910">
    <property type="term" value="F:xenobiotic transmembrane transporter activity"/>
    <property type="evidence" value="ECO:0007669"/>
    <property type="project" value="InterPro"/>
</dbReference>
<feature type="transmembrane region" description="Helical" evidence="10">
    <location>
        <begin position="398"/>
        <end position="418"/>
    </location>
</feature>
<feature type="transmembrane region" description="Helical" evidence="10">
    <location>
        <begin position="62"/>
        <end position="87"/>
    </location>
</feature>
<accession>A0A7C5TH08</accession>
<feature type="transmembrane region" description="Helical" evidence="10">
    <location>
        <begin position="99"/>
        <end position="119"/>
    </location>
</feature>
<evidence type="ECO:0000256" key="6">
    <source>
        <dbReference type="ARBA" id="ARBA00022989"/>
    </source>
</evidence>
<sequence length="480" mass="53271">MDSSSIEGYRERIVAGPILSSMVRLGLPLMLTDIVFLIYNLTDAFWLSRFSPYALAVPRQNWPVFLTFFSILFGVSAAALAMLSQYVGAKMYDKVNESFSKFLTLFLLISSTLFLIYRFSKDFIFIYMVRVPSEILEDVLGYAEIISFDLIAIGLGIAINTLMQSLGDTKTPATIGAIGALINAVLDPLFILGYGLIPAMGARGAALATVLTRLLSAFIVLYFLYARYRYIRFKLTKHFDIEWLRTVFKVGLPVSIMTIADGFAFTFHLSLVNLFGAVVVTAFTIGFMVLDIANSIFRGFTMSISIMVGQNLGAGNKDRARKIALTASHILLLFIYCGAAIILSMRSYITSIFTSDYLVMQEADRFISIIAWVLPLLMLSFLGMSVGRGSGHTTFPTIVNIIRFWVIRIGLGYILAFVLNIGVLGLWIALAVAEAFGGTASYLWIRFGRWVKPIIKPKPIAETMPETLSRAITKLDNKNV</sequence>
<feature type="transmembrane region" description="Helical" evidence="10">
    <location>
        <begin position="139"/>
        <end position="163"/>
    </location>
</feature>
<feature type="transmembrane region" description="Helical" evidence="10">
    <location>
        <begin position="203"/>
        <end position="225"/>
    </location>
</feature>
<dbReference type="AlphaFoldDB" id="A0A7C5TH08"/>
<feature type="transmembrane region" description="Helical" evidence="10">
    <location>
        <begin position="246"/>
        <end position="268"/>
    </location>
</feature>
<evidence type="ECO:0000256" key="2">
    <source>
        <dbReference type="ARBA" id="ARBA00022448"/>
    </source>
</evidence>
<gene>
    <name evidence="11" type="ORF">ENM84_00955</name>
</gene>
<evidence type="ECO:0000256" key="7">
    <source>
        <dbReference type="ARBA" id="ARBA00023065"/>
    </source>
</evidence>
<dbReference type="Pfam" id="PF01554">
    <property type="entry name" value="MatE"/>
    <property type="match status" value="2"/>
</dbReference>
<dbReference type="PANTHER" id="PTHR43298">
    <property type="entry name" value="MULTIDRUG RESISTANCE PROTEIN NORM-RELATED"/>
    <property type="match status" value="1"/>
</dbReference>
<comment type="caution">
    <text evidence="11">The sequence shown here is derived from an EMBL/GenBank/DDBJ whole genome shotgun (WGS) entry which is preliminary data.</text>
</comment>
<dbReference type="InterPro" id="IPR002528">
    <property type="entry name" value="MATE_fam"/>
</dbReference>
<evidence type="ECO:0000256" key="5">
    <source>
        <dbReference type="ARBA" id="ARBA00022692"/>
    </source>
</evidence>
<dbReference type="InterPro" id="IPR048279">
    <property type="entry name" value="MdtK-like"/>
</dbReference>
<evidence type="ECO:0000313" key="11">
    <source>
        <dbReference type="EMBL" id="HHP81211.1"/>
    </source>
</evidence>
<keyword evidence="8 10" id="KW-0472">Membrane</keyword>
<evidence type="ECO:0000256" key="1">
    <source>
        <dbReference type="ARBA" id="ARBA00004651"/>
    </source>
</evidence>
<keyword evidence="5 10" id="KW-0812">Transmembrane</keyword>
<organism evidence="11">
    <name type="scientific">Ignisphaera aggregans</name>
    <dbReference type="NCBI Taxonomy" id="334771"/>
    <lineage>
        <taxon>Archaea</taxon>
        <taxon>Thermoproteota</taxon>
        <taxon>Thermoprotei</taxon>
        <taxon>Desulfurococcales</taxon>
        <taxon>Desulfurococcaceae</taxon>
        <taxon>Ignisphaera</taxon>
    </lineage>
</organism>
<dbReference type="InterPro" id="IPR050222">
    <property type="entry name" value="MATE_MdtK"/>
</dbReference>
<dbReference type="GO" id="GO:0006811">
    <property type="term" value="P:monoatomic ion transport"/>
    <property type="evidence" value="ECO:0007669"/>
    <property type="project" value="UniProtKB-KW"/>
</dbReference>
<keyword evidence="4" id="KW-1003">Cell membrane</keyword>
<dbReference type="PANTHER" id="PTHR43298:SF2">
    <property type="entry name" value="FMN_FAD EXPORTER YEEO-RELATED"/>
    <property type="match status" value="1"/>
</dbReference>
<evidence type="ECO:0000256" key="4">
    <source>
        <dbReference type="ARBA" id="ARBA00022475"/>
    </source>
</evidence>
<feature type="transmembrane region" description="Helical" evidence="10">
    <location>
        <begin position="424"/>
        <end position="445"/>
    </location>
</feature>
<evidence type="ECO:0000256" key="10">
    <source>
        <dbReference type="SAM" id="Phobius"/>
    </source>
</evidence>
<feature type="transmembrane region" description="Helical" evidence="10">
    <location>
        <begin position="274"/>
        <end position="297"/>
    </location>
</feature>
<dbReference type="NCBIfam" id="TIGR00797">
    <property type="entry name" value="matE"/>
    <property type="match status" value="1"/>
</dbReference>
<keyword evidence="3" id="KW-0050">Antiport</keyword>
<keyword evidence="6 10" id="KW-1133">Transmembrane helix</keyword>
<feature type="transmembrane region" description="Helical" evidence="10">
    <location>
        <begin position="323"/>
        <end position="345"/>
    </location>
</feature>
<reference evidence="11" key="1">
    <citation type="journal article" date="2020" name="mSystems">
        <title>Genome- and Community-Level Interaction Insights into Carbon Utilization and Element Cycling Functions of Hydrothermarchaeota in Hydrothermal Sediment.</title>
        <authorList>
            <person name="Zhou Z."/>
            <person name="Liu Y."/>
            <person name="Xu W."/>
            <person name="Pan J."/>
            <person name="Luo Z.H."/>
            <person name="Li M."/>
        </authorList>
    </citation>
    <scope>NUCLEOTIDE SEQUENCE [LARGE SCALE GENOMIC DNA]</scope>
    <source>
        <strain evidence="11">SpSt-1121</strain>
    </source>
</reference>
<feature type="transmembrane region" description="Helical" evidence="10">
    <location>
        <begin position="175"/>
        <end position="197"/>
    </location>
</feature>
<dbReference type="GO" id="GO:0005886">
    <property type="term" value="C:plasma membrane"/>
    <property type="evidence" value="ECO:0007669"/>
    <property type="project" value="UniProtKB-SubCell"/>
</dbReference>
<dbReference type="GO" id="GO:0015297">
    <property type="term" value="F:antiporter activity"/>
    <property type="evidence" value="ECO:0007669"/>
    <property type="project" value="UniProtKB-KW"/>
</dbReference>
<dbReference type="EMBL" id="DRZI01000030">
    <property type="protein sequence ID" value="HHP81211.1"/>
    <property type="molecule type" value="Genomic_DNA"/>
</dbReference>
<keyword evidence="2" id="KW-0813">Transport</keyword>
<protein>
    <recommendedName>
        <fullName evidence="9">Multidrug-efflux transporter</fullName>
    </recommendedName>
</protein>
<evidence type="ECO:0000256" key="3">
    <source>
        <dbReference type="ARBA" id="ARBA00022449"/>
    </source>
</evidence>
<name>A0A7C5TH08_9CREN</name>
<dbReference type="PIRSF" id="PIRSF006603">
    <property type="entry name" value="DinF"/>
    <property type="match status" value="1"/>
</dbReference>